<organism evidence="2 3">
    <name type="scientific">Sandaracinus amylolyticus</name>
    <dbReference type="NCBI Taxonomy" id="927083"/>
    <lineage>
        <taxon>Bacteria</taxon>
        <taxon>Pseudomonadati</taxon>
        <taxon>Myxococcota</taxon>
        <taxon>Polyangia</taxon>
        <taxon>Polyangiales</taxon>
        <taxon>Sandaracinaceae</taxon>
        <taxon>Sandaracinus</taxon>
    </lineage>
</organism>
<feature type="region of interest" description="Disordered" evidence="1">
    <location>
        <begin position="70"/>
        <end position="177"/>
    </location>
</feature>
<evidence type="ECO:0000313" key="2">
    <source>
        <dbReference type="EMBL" id="AKF06683.1"/>
    </source>
</evidence>
<gene>
    <name evidence="2" type="ORF">DB32_003832</name>
</gene>
<feature type="compositionally biased region" description="Low complexity" evidence="1">
    <location>
        <begin position="15"/>
        <end position="37"/>
    </location>
</feature>
<keyword evidence="3" id="KW-1185">Reference proteome</keyword>
<feature type="compositionally biased region" description="Basic and acidic residues" evidence="1">
    <location>
        <begin position="1"/>
        <end position="14"/>
    </location>
</feature>
<dbReference type="KEGG" id="samy:DB32_003832"/>
<proteinExistence type="predicted"/>
<name>A0A0F6W3Z3_9BACT</name>
<evidence type="ECO:0000313" key="3">
    <source>
        <dbReference type="Proteomes" id="UP000034883"/>
    </source>
</evidence>
<feature type="compositionally biased region" description="Basic residues" evidence="1">
    <location>
        <begin position="148"/>
        <end position="171"/>
    </location>
</feature>
<protein>
    <submittedName>
        <fullName evidence="2">Uncharacterized protein</fullName>
    </submittedName>
</protein>
<reference evidence="2 3" key="1">
    <citation type="submission" date="2015-03" db="EMBL/GenBank/DDBJ databases">
        <title>Genome assembly of Sandaracinus amylolyticus DSM 53668.</title>
        <authorList>
            <person name="Sharma G."/>
            <person name="Subramanian S."/>
        </authorList>
    </citation>
    <scope>NUCLEOTIDE SEQUENCE [LARGE SCALE GENOMIC DNA]</scope>
    <source>
        <strain evidence="2 3">DSM 53668</strain>
    </source>
</reference>
<dbReference type="EMBL" id="CP011125">
    <property type="protein sequence ID" value="AKF06683.1"/>
    <property type="molecule type" value="Genomic_DNA"/>
</dbReference>
<feature type="region of interest" description="Disordered" evidence="1">
    <location>
        <begin position="1"/>
        <end position="42"/>
    </location>
</feature>
<evidence type="ECO:0000256" key="1">
    <source>
        <dbReference type="SAM" id="MobiDB-lite"/>
    </source>
</evidence>
<accession>A0A0F6W3Z3</accession>
<sequence>MGDRLAGVGHERVISPRGPRRTGLGSSRLSLRSKGGTVPRRPVFSYTRTRVGVRAHARVRERSACQRSCRRRTVAPTRSGRIPARAAGGTSVAIDEESARHSGPTSTSNDRVKSRSAECDPPARPWRPSAAASCASWRPSCSWSASRSARRAARLPRCPCRRRRPSSRRPTRTASSR</sequence>
<feature type="compositionally biased region" description="Low complexity" evidence="1">
    <location>
        <begin position="126"/>
        <end position="147"/>
    </location>
</feature>
<dbReference type="Proteomes" id="UP000034883">
    <property type="component" value="Chromosome"/>
</dbReference>
<dbReference type="STRING" id="927083.DB32_003832"/>
<dbReference type="AlphaFoldDB" id="A0A0F6W3Z3"/>